<sequence length="291" mass="34084">MSVPFIYFSDFKVPTSADLDLFEIASRRAPLHGDIIISTFPRCGTTLIQHIVFLLLRGGKPADSIVEVLDAIPFPEQDGLPDGVQPMALKYHLPFRLTPFSKDARYIYVARNPKDACVSYYHFLKQDLPGYEIKNFDYFYEAFLSGQLPHGDILDHILEWYEASTKYSNIFFTTYESLVKKKEDVVRDLAKFLGLARLDHTTMRNVIYYSIFRIMGFGNRMSYKKYLQATSQKGKEKKETYPEMIRKGLIGDWRNLFSEDQSRRMDEHFEAKMKNLRFSFGWTKDMLYKKN</sequence>
<proteinExistence type="inferred from homology"/>
<feature type="domain" description="Sulfotransferase" evidence="3">
    <location>
        <begin position="34"/>
        <end position="276"/>
    </location>
</feature>
<keyword evidence="5" id="KW-1185">Reference proteome</keyword>
<dbReference type="PANTHER" id="PTHR11783">
    <property type="entry name" value="SULFOTRANSFERASE SULT"/>
    <property type="match status" value="1"/>
</dbReference>
<dbReference type="Gene3D" id="3.40.50.300">
    <property type="entry name" value="P-loop containing nucleotide triphosphate hydrolases"/>
    <property type="match status" value="1"/>
</dbReference>
<dbReference type="GO" id="GO:0008146">
    <property type="term" value="F:sulfotransferase activity"/>
    <property type="evidence" value="ECO:0007669"/>
    <property type="project" value="InterPro"/>
</dbReference>
<gene>
    <name evidence="4" type="ORF">HNY73_012740</name>
</gene>
<comment type="caution">
    <text evidence="4">The sequence shown here is derived from an EMBL/GenBank/DDBJ whole genome shotgun (WGS) entry which is preliminary data.</text>
</comment>
<evidence type="ECO:0000256" key="1">
    <source>
        <dbReference type="ARBA" id="ARBA00005771"/>
    </source>
</evidence>
<protein>
    <submittedName>
        <fullName evidence="4">Sulfotransferase 1C4 like protein</fullName>
    </submittedName>
</protein>
<keyword evidence="2" id="KW-0808">Transferase</keyword>
<evidence type="ECO:0000313" key="4">
    <source>
        <dbReference type="EMBL" id="KAF8782457.1"/>
    </source>
</evidence>
<dbReference type="InterPro" id="IPR000863">
    <property type="entry name" value="Sulfotransferase_dom"/>
</dbReference>
<dbReference type="InterPro" id="IPR027417">
    <property type="entry name" value="P-loop_NTPase"/>
</dbReference>
<name>A0A8T0EY12_ARGBR</name>
<evidence type="ECO:0000313" key="5">
    <source>
        <dbReference type="Proteomes" id="UP000807504"/>
    </source>
</evidence>
<dbReference type="Proteomes" id="UP000807504">
    <property type="component" value="Unassembled WGS sequence"/>
</dbReference>
<evidence type="ECO:0000259" key="3">
    <source>
        <dbReference type="Pfam" id="PF00685"/>
    </source>
</evidence>
<comment type="similarity">
    <text evidence="1">Belongs to the sulfotransferase 1 family.</text>
</comment>
<dbReference type="AlphaFoldDB" id="A0A8T0EY12"/>
<dbReference type="EMBL" id="JABXBU010001863">
    <property type="protein sequence ID" value="KAF8782457.1"/>
    <property type="molecule type" value="Genomic_DNA"/>
</dbReference>
<evidence type="ECO:0000256" key="2">
    <source>
        <dbReference type="ARBA" id="ARBA00022679"/>
    </source>
</evidence>
<accession>A0A8T0EY12</accession>
<dbReference type="Pfam" id="PF00685">
    <property type="entry name" value="Sulfotransfer_1"/>
    <property type="match status" value="1"/>
</dbReference>
<organism evidence="4 5">
    <name type="scientific">Argiope bruennichi</name>
    <name type="common">Wasp spider</name>
    <name type="synonym">Aranea bruennichi</name>
    <dbReference type="NCBI Taxonomy" id="94029"/>
    <lineage>
        <taxon>Eukaryota</taxon>
        <taxon>Metazoa</taxon>
        <taxon>Ecdysozoa</taxon>
        <taxon>Arthropoda</taxon>
        <taxon>Chelicerata</taxon>
        <taxon>Arachnida</taxon>
        <taxon>Araneae</taxon>
        <taxon>Araneomorphae</taxon>
        <taxon>Entelegynae</taxon>
        <taxon>Araneoidea</taxon>
        <taxon>Araneidae</taxon>
        <taxon>Argiope</taxon>
    </lineage>
</organism>
<reference evidence="4" key="1">
    <citation type="journal article" date="2020" name="bioRxiv">
        <title>Chromosome-level reference genome of the European wasp spider Argiope bruennichi: a resource for studies on range expansion and evolutionary adaptation.</title>
        <authorList>
            <person name="Sheffer M.M."/>
            <person name="Hoppe A."/>
            <person name="Krehenwinkel H."/>
            <person name="Uhl G."/>
            <person name="Kuss A.W."/>
            <person name="Jensen L."/>
            <person name="Jensen C."/>
            <person name="Gillespie R.G."/>
            <person name="Hoff K.J."/>
            <person name="Prost S."/>
        </authorList>
    </citation>
    <scope>NUCLEOTIDE SEQUENCE</scope>
</reference>
<reference evidence="4" key="2">
    <citation type="submission" date="2020-06" db="EMBL/GenBank/DDBJ databases">
        <authorList>
            <person name="Sheffer M."/>
        </authorList>
    </citation>
    <scope>NUCLEOTIDE SEQUENCE</scope>
</reference>
<dbReference type="SUPFAM" id="SSF52540">
    <property type="entry name" value="P-loop containing nucleoside triphosphate hydrolases"/>
    <property type="match status" value="1"/>
</dbReference>